<gene>
    <name evidence="1" type="ORF">OOU_Y34scaffold00818g4</name>
</gene>
<dbReference type="EMBL" id="JH792905">
    <property type="protein sequence ID" value="ELQ34032.1"/>
    <property type="molecule type" value="Genomic_DNA"/>
</dbReference>
<organism evidence="1">
    <name type="scientific">Pyricularia oryzae (strain Y34)</name>
    <name type="common">Rice blast fungus</name>
    <name type="synonym">Magnaporthe oryzae</name>
    <dbReference type="NCBI Taxonomy" id="1143189"/>
    <lineage>
        <taxon>Eukaryota</taxon>
        <taxon>Fungi</taxon>
        <taxon>Dikarya</taxon>
        <taxon>Ascomycota</taxon>
        <taxon>Pezizomycotina</taxon>
        <taxon>Sordariomycetes</taxon>
        <taxon>Sordariomycetidae</taxon>
        <taxon>Magnaporthales</taxon>
        <taxon>Pyriculariaceae</taxon>
        <taxon>Pyricularia</taxon>
    </lineage>
</organism>
<sequence>MRTVGTFAYIVLANACPRTIVRDVVVIGGGAPRRIRTGCVLRVDLNKDGGFGGEGRNLGHGVKTFVETPQRPCLLCPLRRSASLPSMPTPPPARASCLCRPRPMQAATPRGSTREVAEKYEHLMVPGYSNWPSPEDTPDDLLMPFRGFGDKYQIQDVVPTIWRITGSVAATSLPFTARLDTFGQGKYFRIMVVTDATITSEETKGPVQQEVDNLVDKGVIKADDGRASFHPIPEAESVNVTGPGGQQPRYSAVPGAARSITYGSWGMLLGVRCEAPRTGNFEAERVLYYEFILFQESMLRNRGAGKLDTVFEKALLGLLDLSNPKLEVIGLEPALF</sequence>
<evidence type="ECO:0000313" key="1">
    <source>
        <dbReference type="EMBL" id="ELQ34032.1"/>
    </source>
</evidence>
<accession>A0AA97NPR1</accession>
<dbReference type="Proteomes" id="UP000011086">
    <property type="component" value="Unassembled WGS sequence"/>
</dbReference>
<dbReference type="AlphaFoldDB" id="A0AA97NPR1"/>
<proteinExistence type="predicted"/>
<reference evidence="1" key="1">
    <citation type="journal article" date="2012" name="PLoS Genet.">
        <title>Comparative analysis of the genomes of two field isolates of the rice blast fungus Magnaporthe oryzae.</title>
        <authorList>
            <person name="Xue M."/>
            <person name="Yang J."/>
            <person name="Li Z."/>
            <person name="Hu S."/>
            <person name="Yao N."/>
            <person name="Dean R.A."/>
            <person name="Zhao W."/>
            <person name="Shen M."/>
            <person name="Zhang H."/>
            <person name="Li C."/>
            <person name="Liu L."/>
            <person name="Cao L."/>
            <person name="Xu X."/>
            <person name="Xing Y."/>
            <person name="Hsiang T."/>
            <person name="Zhang Z."/>
            <person name="Xu J.R."/>
            <person name="Peng Y.L."/>
        </authorList>
    </citation>
    <scope>NUCLEOTIDE SEQUENCE</scope>
    <source>
        <strain evidence="1">Y34</strain>
    </source>
</reference>
<protein>
    <submittedName>
        <fullName evidence="1">Uncharacterized protein</fullName>
    </submittedName>
</protein>
<name>A0AA97NPR1_PYRO3</name>